<proteinExistence type="predicted"/>
<reference evidence="1" key="1">
    <citation type="submission" date="2015-07" db="EMBL/GenBank/DDBJ databases">
        <title>MeaNS - Measles Nucleotide Surveillance Program.</title>
        <authorList>
            <person name="Tran T."/>
            <person name="Druce J."/>
        </authorList>
    </citation>
    <scope>NUCLEOTIDE SEQUENCE</scope>
    <source>
        <strain evidence="1">UCB-OBI-ISO-001</strain>
        <tissue evidence="1">Gonad</tissue>
    </source>
</reference>
<dbReference type="EMBL" id="KQ417124">
    <property type="protein sequence ID" value="KOF93608.1"/>
    <property type="molecule type" value="Genomic_DNA"/>
</dbReference>
<evidence type="ECO:0000313" key="1">
    <source>
        <dbReference type="EMBL" id="KOF93608.1"/>
    </source>
</evidence>
<sequence>MCISAILLGATCIYVNTHIHTQSRENKRNIIEESMHRERKKALVEEERSFQMNQMQRGCYSD</sequence>
<gene>
    <name evidence="1" type="ORF">OCBIM_22003917mg</name>
</gene>
<name>A0A0L8HWJ4_OCTBM</name>
<dbReference type="AlphaFoldDB" id="A0A0L8HWJ4"/>
<protein>
    <submittedName>
        <fullName evidence="1">Uncharacterized protein</fullName>
    </submittedName>
</protein>
<organism evidence="1">
    <name type="scientific">Octopus bimaculoides</name>
    <name type="common">California two-spotted octopus</name>
    <dbReference type="NCBI Taxonomy" id="37653"/>
    <lineage>
        <taxon>Eukaryota</taxon>
        <taxon>Metazoa</taxon>
        <taxon>Spiralia</taxon>
        <taxon>Lophotrochozoa</taxon>
        <taxon>Mollusca</taxon>
        <taxon>Cephalopoda</taxon>
        <taxon>Coleoidea</taxon>
        <taxon>Octopodiformes</taxon>
        <taxon>Octopoda</taxon>
        <taxon>Incirrata</taxon>
        <taxon>Octopodidae</taxon>
        <taxon>Octopus</taxon>
    </lineage>
</organism>
<accession>A0A0L8HWJ4</accession>